<feature type="transmembrane region" description="Helical" evidence="1">
    <location>
        <begin position="395"/>
        <end position="416"/>
    </location>
</feature>
<feature type="transmembrane region" description="Helical" evidence="1">
    <location>
        <begin position="355"/>
        <end position="374"/>
    </location>
</feature>
<keyword evidence="1" id="KW-1133">Transmembrane helix</keyword>
<keyword evidence="1" id="KW-0812">Transmembrane</keyword>
<feature type="transmembrane region" description="Helical" evidence="1">
    <location>
        <begin position="238"/>
        <end position="258"/>
    </location>
</feature>
<evidence type="ECO:0000313" key="2">
    <source>
        <dbReference type="EMBL" id="MBE9077409.1"/>
    </source>
</evidence>
<feature type="transmembrane region" description="Helical" evidence="1">
    <location>
        <begin position="285"/>
        <end position="309"/>
    </location>
</feature>
<dbReference type="EMBL" id="JADEXG010000016">
    <property type="protein sequence ID" value="MBE9077409.1"/>
    <property type="molecule type" value="Genomic_DNA"/>
</dbReference>
<keyword evidence="3" id="KW-1185">Reference proteome</keyword>
<name>A0A8J7AMV8_9CYAN</name>
<evidence type="ECO:0000256" key="1">
    <source>
        <dbReference type="SAM" id="Phobius"/>
    </source>
</evidence>
<comment type="caution">
    <text evidence="2">The sequence shown here is derived from an EMBL/GenBank/DDBJ whole genome shotgun (WGS) entry which is preliminary data.</text>
</comment>
<feature type="transmembrane region" description="Helical" evidence="1">
    <location>
        <begin position="330"/>
        <end position="349"/>
    </location>
</feature>
<feature type="transmembrane region" description="Helical" evidence="1">
    <location>
        <begin position="39"/>
        <end position="56"/>
    </location>
</feature>
<proteinExistence type="predicted"/>
<organism evidence="2 3">
    <name type="scientific">Vasconcelosia minhoensis LEGE 07310</name>
    <dbReference type="NCBI Taxonomy" id="915328"/>
    <lineage>
        <taxon>Bacteria</taxon>
        <taxon>Bacillati</taxon>
        <taxon>Cyanobacteriota</taxon>
        <taxon>Cyanophyceae</taxon>
        <taxon>Nodosilineales</taxon>
        <taxon>Cymatolegaceae</taxon>
        <taxon>Vasconcelosia</taxon>
        <taxon>Vasconcelosia minhoensis</taxon>
    </lineage>
</organism>
<dbReference type="AlphaFoldDB" id="A0A8J7AMV8"/>
<dbReference type="Proteomes" id="UP000636505">
    <property type="component" value="Unassembled WGS sequence"/>
</dbReference>
<keyword evidence="1" id="KW-0472">Membrane</keyword>
<feature type="transmembrane region" description="Helical" evidence="1">
    <location>
        <begin position="153"/>
        <end position="175"/>
    </location>
</feature>
<feature type="transmembrane region" description="Helical" evidence="1">
    <location>
        <begin position="90"/>
        <end position="117"/>
    </location>
</feature>
<feature type="transmembrane region" description="Helical" evidence="1">
    <location>
        <begin position="123"/>
        <end position="141"/>
    </location>
</feature>
<reference evidence="2" key="1">
    <citation type="submission" date="2020-10" db="EMBL/GenBank/DDBJ databases">
        <authorList>
            <person name="Castelo-Branco R."/>
            <person name="Eusebio N."/>
            <person name="Adriana R."/>
            <person name="Vieira A."/>
            <person name="Brugerolle De Fraissinette N."/>
            <person name="Rezende De Castro R."/>
            <person name="Schneider M.P."/>
            <person name="Vasconcelos V."/>
            <person name="Leao P.N."/>
        </authorList>
    </citation>
    <scope>NUCLEOTIDE SEQUENCE</scope>
    <source>
        <strain evidence="2">LEGE 07310</strain>
    </source>
</reference>
<dbReference type="RefSeq" id="WP_193906133.1">
    <property type="nucleotide sequence ID" value="NZ_JADEXG010000016.1"/>
</dbReference>
<sequence>MSSAVEALRKRSLTQLGPGLLMAGAAIGVSHLVQSTRAGALYGWGALVFVLLANLLKYPFYEYGHRYAAATGNNLVQAYRQMGRRYLVPFLLLNSVTAVGSFAVDAFIAAMLVQYLWLPQVSATLLSGLVLLVCWGLIAVGRYRWFERITKSCVILLSVATVAAVVMAVVAQPAFEIASATPKPSPFSWSALPFIVAFMGWMPGGLELSVWQSLWVQSDAEDSGQPWTAESASFDFNVGYSLTVILACLFLALGTMTLQGRLLADTPAEFAGQLIGMYTTSIGEWAAPVVGVCAIAAIFSTTFTVVDAFPRTLAAGLGELYSPLQKQPQLKNGLTLLISSLAMLLLVAFSAGFNLLIDTITIIAFVAAPYYAWLNIRCIQTLPDEQQPRPWLVRWATLGFLYLLGFSLVFLGVEFIQL</sequence>
<gene>
    <name evidence="2" type="ORF">IQ241_08875</name>
</gene>
<feature type="transmembrane region" description="Helical" evidence="1">
    <location>
        <begin position="12"/>
        <end position="33"/>
    </location>
</feature>
<accession>A0A8J7AMV8</accession>
<evidence type="ECO:0000313" key="3">
    <source>
        <dbReference type="Proteomes" id="UP000636505"/>
    </source>
</evidence>
<feature type="transmembrane region" description="Helical" evidence="1">
    <location>
        <begin position="187"/>
        <end position="206"/>
    </location>
</feature>
<protein>
    <submittedName>
        <fullName evidence="2">Divalent metal cation transporter</fullName>
    </submittedName>
</protein>